<keyword evidence="3" id="KW-0472">Membrane</keyword>
<evidence type="ECO:0000313" key="6">
    <source>
        <dbReference type="Proteomes" id="UP000193240"/>
    </source>
</evidence>
<feature type="compositionally biased region" description="Polar residues" evidence="2">
    <location>
        <begin position="571"/>
        <end position="580"/>
    </location>
</feature>
<feature type="domain" description="Nephrocystin 3-like N-terminal" evidence="4">
    <location>
        <begin position="41"/>
        <end position="212"/>
    </location>
</feature>
<feature type="region of interest" description="Disordered" evidence="2">
    <location>
        <begin position="693"/>
        <end position="716"/>
    </location>
</feature>
<feature type="compositionally biased region" description="Polar residues" evidence="2">
    <location>
        <begin position="588"/>
        <end position="613"/>
    </location>
</feature>
<dbReference type="InParanoid" id="A0A1Y2M8D4"/>
<keyword evidence="6" id="KW-1185">Reference proteome</keyword>
<dbReference type="AlphaFoldDB" id="A0A1Y2M8D4"/>
<protein>
    <recommendedName>
        <fullName evidence="4">Nephrocystin 3-like N-terminal domain-containing protein</fullName>
    </recommendedName>
</protein>
<proteinExistence type="predicted"/>
<feature type="transmembrane region" description="Helical" evidence="3">
    <location>
        <begin position="937"/>
        <end position="961"/>
    </location>
</feature>
<evidence type="ECO:0000256" key="3">
    <source>
        <dbReference type="SAM" id="Phobius"/>
    </source>
</evidence>
<feature type="compositionally biased region" description="Polar residues" evidence="2">
    <location>
        <begin position="693"/>
        <end position="715"/>
    </location>
</feature>
<dbReference type="InterPro" id="IPR027417">
    <property type="entry name" value="P-loop_NTPase"/>
</dbReference>
<evidence type="ECO:0000256" key="1">
    <source>
        <dbReference type="ARBA" id="ARBA00022737"/>
    </source>
</evidence>
<dbReference type="Pfam" id="PF24883">
    <property type="entry name" value="NPHP3_N"/>
    <property type="match status" value="1"/>
</dbReference>
<name>A0A1Y2M8D4_EPING</name>
<dbReference type="EMBL" id="KZ107839">
    <property type="protein sequence ID" value="OSS52291.1"/>
    <property type="molecule type" value="Genomic_DNA"/>
</dbReference>
<evidence type="ECO:0000259" key="4">
    <source>
        <dbReference type="Pfam" id="PF24883"/>
    </source>
</evidence>
<accession>A0A1Y2M8D4</accession>
<sequence length="993" mass="113030">MKLTIQRIQRRKHLSFRELQSFFKTSNYESHKNNIPKRLPQTCQWFLQHPTFKSWRSSSCNNVLWLSAGPGCGTSVLSRALIDEKLVTDSEEPVTLCCFFFDDNEEQSSATTALCALSHQLIIQHPKTPFSQEVGAKIEINGTGLRHNFSAMWDLFTEVAARIKKVVCILDGLDKCKPVDRESLIKHLESFHATRQDFGQRKRTLKFLMTSRPSTEDKPALSPFEKSIPVIRLAGKDKPGEISGGIDIVMGLELRIIAKNFRLDEDTHSLLHDSLQRTPDKTYLWLSLALAEIRSSLEQDMRGFERALDDIPRTLEAAYNKVLDRCSVEGVKRKILHIILAAQRPLTLMEMNVVLEIDKTLTTPTDTASSPLILKNLDGDVVKTRIAVEAACGIYIDIVDSRIHLSQTAKEFLSQEIEGSSEQTRWTKSIDIRSAHQIFSRICITYLLLPEVQDYSPPAYENLGGTRTFLEYSASHWIHHVQQACDDDTDWIPQTLNLCDIGDVLSCYWYRIYSESSGRHICRSRYPQPRQIWAIDVKDVDEVDDNVDDKMHEEVHGEVDEVHEVHKKESVTSTPSSPHSQIEDLVTPDSSQDLHTSSPNHTDVPTRFSSRVSPQSMQRIYRGVRRGLSILPWIETPILPGHQRIYWRDHRNKLLYDDYVEHKPGALQVLQKYLNTSAYRTKLIPVESHCRTSPDNYTSRTLGESSTQIDTSSSGDIADQPLQGDLFSSMDSHDQVNTDISLDPMQTLHLFSCTDKGSNEWQLHQEVITNVQNDRQLFNGLRQQYRQHRSVLRPLWSFRTLQSIHFMKVNFRTEPNKTAASLFSHNAIEFTYGAGSYVDMRCHDELCERGRPCECIPPEKRVIPQGKEYRCHPSPPGRSPPFGPNLLMSYFTDPSKLTPKGKAVLDQLPKRIGGEFRTSSQPAAVAWGIYYKEDWDWVRIGIVLFGFALSSGLFGIIWTVVKNDIQGGFTISSWWMTVGASLISLVALSAPPF</sequence>
<dbReference type="PANTHER" id="PTHR10039">
    <property type="entry name" value="AMELOGENIN"/>
    <property type="match status" value="1"/>
</dbReference>
<keyword evidence="1" id="KW-0677">Repeat</keyword>
<dbReference type="STRING" id="105696.A0A1Y2M8D4"/>
<dbReference type="Proteomes" id="UP000193240">
    <property type="component" value="Unassembled WGS sequence"/>
</dbReference>
<keyword evidence="3" id="KW-0812">Transmembrane</keyword>
<feature type="region of interest" description="Disordered" evidence="2">
    <location>
        <begin position="563"/>
        <end position="613"/>
    </location>
</feature>
<evidence type="ECO:0000313" key="5">
    <source>
        <dbReference type="EMBL" id="OSS52291.1"/>
    </source>
</evidence>
<dbReference type="Gene3D" id="3.40.50.300">
    <property type="entry name" value="P-loop containing nucleotide triphosphate hydrolases"/>
    <property type="match status" value="1"/>
</dbReference>
<dbReference type="InterPro" id="IPR056884">
    <property type="entry name" value="NPHP3-like_N"/>
</dbReference>
<evidence type="ECO:0000256" key="2">
    <source>
        <dbReference type="SAM" id="MobiDB-lite"/>
    </source>
</evidence>
<keyword evidence="3" id="KW-1133">Transmembrane helix</keyword>
<reference evidence="5 6" key="1">
    <citation type="journal article" date="2017" name="Genome Announc.">
        <title>Genome sequence of the saprophytic ascomycete Epicoccum nigrum ICMP 19927 strain isolated from New Zealand.</title>
        <authorList>
            <person name="Fokin M."/>
            <person name="Fleetwood D."/>
            <person name="Weir B.S."/>
            <person name="Villas-Boas S.G."/>
        </authorList>
    </citation>
    <scope>NUCLEOTIDE SEQUENCE [LARGE SCALE GENOMIC DNA]</scope>
    <source>
        <strain evidence="5 6">ICMP 19927</strain>
    </source>
</reference>
<organism evidence="5 6">
    <name type="scientific">Epicoccum nigrum</name>
    <name type="common">Soil fungus</name>
    <name type="synonym">Epicoccum purpurascens</name>
    <dbReference type="NCBI Taxonomy" id="105696"/>
    <lineage>
        <taxon>Eukaryota</taxon>
        <taxon>Fungi</taxon>
        <taxon>Dikarya</taxon>
        <taxon>Ascomycota</taxon>
        <taxon>Pezizomycotina</taxon>
        <taxon>Dothideomycetes</taxon>
        <taxon>Pleosporomycetidae</taxon>
        <taxon>Pleosporales</taxon>
        <taxon>Pleosporineae</taxon>
        <taxon>Didymellaceae</taxon>
        <taxon>Epicoccum</taxon>
    </lineage>
</organism>
<feature type="transmembrane region" description="Helical" evidence="3">
    <location>
        <begin position="973"/>
        <end position="990"/>
    </location>
</feature>
<gene>
    <name evidence="5" type="ORF">B5807_02554</name>
</gene>